<reference evidence="6" key="1">
    <citation type="journal article" date="2020" name="mSystems">
        <title>Genome- and Community-Level Interaction Insights into Carbon Utilization and Element Cycling Functions of Hydrothermarchaeota in Hydrothermal Sediment.</title>
        <authorList>
            <person name="Zhou Z."/>
            <person name="Liu Y."/>
            <person name="Xu W."/>
            <person name="Pan J."/>
            <person name="Luo Z.H."/>
            <person name="Li M."/>
        </authorList>
    </citation>
    <scope>NUCLEOTIDE SEQUENCE [LARGE SCALE GENOMIC DNA]</scope>
    <source>
        <strain evidence="6">SpSt-791</strain>
    </source>
</reference>
<comment type="caution">
    <text evidence="6">The sequence shown here is derived from an EMBL/GenBank/DDBJ whole genome shotgun (WGS) entry which is preliminary data.</text>
</comment>
<keyword evidence="3 5" id="KW-1133">Transmembrane helix</keyword>
<keyword evidence="2 5" id="KW-0812">Transmembrane</keyword>
<feature type="transmembrane region" description="Helical" evidence="5">
    <location>
        <begin position="56"/>
        <end position="77"/>
    </location>
</feature>
<name>A0A7V5XZZ6_UNCW3</name>
<feature type="transmembrane region" description="Helical" evidence="5">
    <location>
        <begin position="5"/>
        <end position="21"/>
    </location>
</feature>
<feature type="transmembrane region" description="Helical" evidence="5">
    <location>
        <begin position="97"/>
        <end position="120"/>
    </location>
</feature>
<dbReference type="InterPro" id="IPR003825">
    <property type="entry name" value="Colicin-V_CvpA"/>
</dbReference>
<dbReference type="GO" id="GO:0009403">
    <property type="term" value="P:toxin biosynthetic process"/>
    <property type="evidence" value="ECO:0007669"/>
    <property type="project" value="InterPro"/>
</dbReference>
<evidence type="ECO:0000256" key="1">
    <source>
        <dbReference type="ARBA" id="ARBA00004141"/>
    </source>
</evidence>
<accession>A0A7V5XZZ6</accession>
<dbReference type="PANTHER" id="PTHR37306:SF1">
    <property type="entry name" value="COLICIN V PRODUCTION PROTEIN"/>
    <property type="match status" value="1"/>
</dbReference>
<dbReference type="PANTHER" id="PTHR37306">
    <property type="entry name" value="COLICIN V PRODUCTION PROTEIN"/>
    <property type="match status" value="1"/>
</dbReference>
<evidence type="ECO:0000256" key="5">
    <source>
        <dbReference type="SAM" id="Phobius"/>
    </source>
</evidence>
<evidence type="ECO:0000256" key="3">
    <source>
        <dbReference type="ARBA" id="ARBA00022989"/>
    </source>
</evidence>
<keyword evidence="4 5" id="KW-0472">Membrane</keyword>
<dbReference type="Pfam" id="PF02674">
    <property type="entry name" value="Colicin_V"/>
    <property type="match status" value="1"/>
</dbReference>
<comment type="subcellular location">
    <subcellularLocation>
        <location evidence="1">Membrane</location>
        <topology evidence="1">Multi-pass membrane protein</topology>
    </subcellularLocation>
</comment>
<evidence type="ECO:0000313" key="6">
    <source>
        <dbReference type="EMBL" id="HHR48699.1"/>
    </source>
</evidence>
<organism evidence="6">
    <name type="scientific">candidate division WOR-3 bacterium</name>
    <dbReference type="NCBI Taxonomy" id="2052148"/>
    <lineage>
        <taxon>Bacteria</taxon>
        <taxon>Bacteria division WOR-3</taxon>
    </lineage>
</organism>
<proteinExistence type="predicted"/>
<sequence length="165" mass="19611">MVLDILIVIILIFGFFQGLKLGFTQSASGFLGFILGIFLANRFYPELAKHFGDTRIIRVIAFIVIFFLVFFIFKFLGKILSEIFKVLFLSWLDKLVGGFWGIFATFITLAFLIHLSLFFFPNWKRYYEKSKIAKRITKYWLRPRKIPVRTSIKNYEELFFVRNFE</sequence>
<dbReference type="GO" id="GO:0016020">
    <property type="term" value="C:membrane"/>
    <property type="evidence" value="ECO:0007669"/>
    <property type="project" value="UniProtKB-SubCell"/>
</dbReference>
<evidence type="ECO:0000256" key="4">
    <source>
        <dbReference type="ARBA" id="ARBA00023136"/>
    </source>
</evidence>
<evidence type="ECO:0000256" key="2">
    <source>
        <dbReference type="ARBA" id="ARBA00022692"/>
    </source>
</evidence>
<protein>
    <submittedName>
        <fullName evidence="6">CvpA family protein</fullName>
    </submittedName>
</protein>
<dbReference type="AlphaFoldDB" id="A0A7V5XZZ6"/>
<dbReference type="EMBL" id="DTHS01000024">
    <property type="protein sequence ID" value="HHR48699.1"/>
    <property type="molecule type" value="Genomic_DNA"/>
</dbReference>
<gene>
    <name evidence="6" type="ORF">ENV79_03540</name>
</gene>
<feature type="transmembrane region" description="Helical" evidence="5">
    <location>
        <begin position="27"/>
        <end position="44"/>
    </location>
</feature>